<evidence type="ECO:0000256" key="3">
    <source>
        <dbReference type="PROSITE-ProRule" id="PRU00169"/>
    </source>
</evidence>
<dbReference type="Gene3D" id="3.40.50.2300">
    <property type="match status" value="1"/>
</dbReference>
<dbReference type="InterPro" id="IPR016032">
    <property type="entry name" value="Sig_transdc_resp-reg_C-effctor"/>
</dbReference>
<name>A0A238ZE50_9BACT</name>
<dbReference type="GO" id="GO:0006355">
    <property type="term" value="P:regulation of DNA-templated transcription"/>
    <property type="evidence" value="ECO:0007669"/>
    <property type="project" value="InterPro"/>
</dbReference>
<dbReference type="RefSeq" id="WP_089333493.1">
    <property type="nucleotide sequence ID" value="NZ_FZNS01000007.1"/>
</dbReference>
<dbReference type="InterPro" id="IPR000792">
    <property type="entry name" value="Tscrpt_reg_LuxR_C"/>
</dbReference>
<dbReference type="PROSITE" id="PS50110">
    <property type="entry name" value="RESPONSE_REGULATORY"/>
    <property type="match status" value="1"/>
</dbReference>
<evidence type="ECO:0000256" key="1">
    <source>
        <dbReference type="ARBA" id="ARBA00022553"/>
    </source>
</evidence>
<feature type="domain" description="HTH luxR-type" evidence="4">
    <location>
        <begin position="144"/>
        <end position="209"/>
    </location>
</feature>
<dbReference type="SUPFAM" id="SSF46894">
    <property type="entry name" value="C-terminal effector domain of the bipartite response regulators"/>
    <property type="match status" value="1"/>
</dbReference>
<accession>A0A238ZE50</accession>
<proteinExistence type="predicted"/>
<dbReference type="EMBL" id="FZNS01000007">
    <property type="protein sequence ID" value="SNR81399.1"/>
    <property type="molecule type" value="Genomic_DNA"/>
</dbReference>
<dbReference type="AlphaFoldDB" id="A0A238ZE50"/>
<feature type="domain" description="Response regulatory" evidence="5">
    <location>
        <begin position="3"/>
        <end position="119"/>
    </location>
</feature>
<reference evidence="7" key="1">
    <citation type="submission" date="2017-06" db="EMBL/GenBank/DDBJ databases">
        <authorList>
            <person name="Varghese N."/>
            <person name="Submissions S."/>
        </authorList>
    </citation>
    <scope>NUCLEOTIDE SEQUENCE [LARGE SCALE GENOMIC DNA]</scope>
    <source>
        <strain evidence="7">DSM 28041</strain>
    </source>
</reference>
<sequence>MIRLFLVDDHAVLREGLRMLLADEPSLVVVGDADDGQQLLDQLPSIPTDVVLLDLHMPVLDGLATTQRLREEFPEVRVLILSMEDHELSIGQVLEAGAAGYILKNAEKGEIILAIQSVAAGKRFLCSELGLLMLGKVLEAPTEIGKTTNGLSQREREVLHLVTDGLTNQEIADKLFTSKRTIETHRQNILEKSGAKNTASLVKLALEQGWVTKT</sequence>
<keyword evidence="1 3" id="KW-0597">Phosphoprotein</keyword>
<dbReference type="CDD" id="cd17535">
    <property type="entry name" value="REC_NarL-like"/>
    <property type="match status" value="1"/>
</dbReference>
<dbReference type="Proteomes" id="UP000198310">
    <property type="component" value="Unassembled WGS sequence"/>
</dbReference>
<dbReference type="PROSITE" id="PS50043">
    <property type="entry name" value="HTH_LUXR_2"/>
    <property type="match status" value="1"/>
</dbReference>
<dbReference type="CDD" id="cd06170">
    <property type="entry name" value="LuxR_C_like"/>
    <property type="match status" value="1"/>
</dbReference>
<dbReference type="GO" id="GO:0003677">
    <property type="term" value="F:DNA binding"/>
    <property type="evidence" value="ECO:0007669"/>
    <property type="project" value="UniProtKB-KW"/>
</dbReference>
<organism evidence="6 7">
    <name type="scientific">Hymenobacter mucosus</name>
    <dbReference type="NCBI Taxonomy" id="1411120"/>
    <lineage>
        <taxon>Bacteria</taxon>
        <taxon>Pseudomonadati</taxon>
        <taxon>Bacteroidota</taxon>
        <taxon>Cytophagia</taxon>
        <taxon>Cytophagales</taxon>
        <taxon>Hymenobacteraceae</taxon>
        <taxon>Hymenobacter</taxon>
    </lineage>
</organism>
<keyword evidence="7" id="KW-1185">Reference proteome</keyword>
<dbReference type="PRINTS" id="PR00038">
    <property type="entry name" value="HTHLUXR"/>
</dbReference>
<dbReference type="Pfam" id="PF00196">
    <property type="entry name" value="GerE"/>
    <property type="match status" value="1"/>
</dbReference>
<dbReference type="Pfam" id="PF00072">
    <property type="entry name" value="Response_reg"/>
    <property type="match status" value="1"/>
</dbReference>
<evidence type="ECO:0000313" key="6">
    <source>
        <dbReference type="EMBL" id="SNR81399.1"/>
    </source>
</evidence>
<dbReference type="InterPro" id="IPR001789">
    <property type="entry name" value="Sig_transdc_resp-reg_receiver"/>
</dbReference>
<gene>
    <name evidence="6" type="ORF">SAMN06269173_107134</name>
</gene>
<dbReference type="SMART" id="SM00421">
    <property type="entry name" value="HTH_LUXR"/>
    <property type="match status" value="1"/>
</dbReference>
<dbReference type="GO" id="GO:0000160">
    <property type="term" value="P:phosphorelay signal transduction system"/>
    <property type="evidence" value="ECO:0007669"/>
    <property type="project" value="InterPro"/>
</dbReference>
<dbReference type="PANTHER" id="PTHR43214">
    <property type="entry name" value="TWO-COMPONENT RESPONSE REGULATOR"/>
    <property type="match status" value="1"/>
</dbReference>
<evidence type="ECO:0000256" key="2">
    <source>
        <dbReference type="ARBA" id="ARBA00023125"/>
    </source>
</evidence>
<dbReference type="SUPFAM" id="SSF52172">
    <property type="entry name" value="CheY-like"/>
    <property type="match status" value="1"/>
</dbReference>
<dbReference type="InterPro" id="IPR039420">
    <property type="entry name" value="WalR-like"/>
</dbReference>
<keyword evidence="2" id="KW-0238">DNA-binding</keyword>
<dbReference type="PANTHER" id="PTHR43214:SF43">
    <property type="entry name" value="TWO-COMPONENT RESPONSE REGULATOR"/>
    <property type="match status" value="1"/>
</dbReference>
<protein>
    <submittedName>
        <fullName evidence="6">Two component transcriptional regulator, LuxR family</fullName>
    </submittedName>
</protein>
<evidence type="ECO:0000259" key="5">
    <source>
        <dbReference type="PROSITE" id="PS50110"/>
    </source>
</evidence>
<dbReference type="InterPro" id="IPR011006">
    <property type="entry name" value="CheY-like_superfamily"/>
</dbReference>
<dbReference type="SMART" id="SM00448">
    <property type="entry name" value="REC"/>
    <property type="match status" value="1"/>
</dbReference>
<evidence type="ECO:0000259" key="4">
    <source>
        <dbReference type="PROSITE" id="PS50043"/>
    </source>
</evidence>
<evidence type="ECO:0000313" key="7">
    <source>
        <dbReference type="Proteomes" id="UP000198310"/>
    </source>
</evidence>
<dbReference type="InterPro" id="IPR058245">
    <property type="entry name" value="NreC/VraR/RcsB-like_REC"/>
</dbReference>
<feature type="modified residue" description="4-aspartylphosphate" evidence="3">
    <location>
        <position position="54"/>
    </location>
</feature>